<dbReference type="Gene3D" id="1.20.1560.10">
    <property type="entry name" value="ABC transporter type 1, transmembrane domain"/>
    <property type="match status" value="1"/>
</dbReference>
<dbReference type="Proteomes" id="UP000198828">
    <property type="component" value="Unassembled WGS sequence"/>
</dbReference>
<keyword evidence="3" id="KW-0547">Nucleotide-binding</keyword>
<dbReference type="CDD" id="cd03228">
    <property type="entry name" value="ABCC_MRP_Like"/>
    <property type="match status" value="1"/>
</dbReference>
<dbReference type="GO" id="GO:0005886">
    <property type="term" value="C:plasma membrane"/>
    <property type="evidence" value="ECO:0007669"/>
    <property type="project" value="UniProtKB-SubCell"/>
</dbReference>
<protein>
    <submittedName>
        <fullName evidence="10">ATP-binding cassette, subfamily C</fullName>
    </submittedName>
</protein>
<evidence type="ECO:0000256" key="3">
    <source>
        <dbReference type="ARBA" id="ARBA00022741"/>
    </source>
</evidence>
<feature type="transmembrane region" description="Helical" evidence="7">
    <location>
        <begin position="70"/>
        <end position="88"/>
    </location>
</feature>
<dbReference type="GO" id="GO:0016887">
    <property type="term" value="F:ATP hydrolysis activity"/>
    <property type="evidence" value="ECO:0007669"/>
    <property type="project" value="InterPro"/>
</dbReference>
<accession>A0A1H2TCP2</accession>
<feature type="transmembrane region" description="Helical" evidence="7">
    <location>
        <begin position="259"/>
        <end position="279"/>
    </location>
</feature>
<dbReference type="PANTHER" id="PTHR24221:SF646">
    <property type="entry name" value="HAEMOLYSIN SECRETION ATP-BINDING PROTEIN"/>
    <property type="match status" value="1"/>
</dbReference>
<dbReference type="SUPFAM" id="SSF52540">
    <property type="entry name" value="P-loop containing nucleoside triphosphate hydrolases"/>
    <property type="match status" value="1"/>
</dbReference>
<evidence type="ECO:0000256" key="7">
    <source>
        <dbReference type="SAM" id="Phobius"/>
    </source>
</evidence>
<organism evidence="10 11">
    <name type="scientific">Tepidimicrobium xylanilyticum</name>
    <dbReference type="NCBI Taxonomy" id="1123352"/>
    <lineage>
        <taxon>Bacteria</taxon>
        <taxon>Bacillati</taxon>
        <taxon>Bacillota</taxon>
        <taxon>Tissierellia</taxon>
        <taxon>Tissierellales</taxon>
        <taxon>Tepidimicrobiaceae</taxon>
        <taxon>Tepidimicrobium</taxon>
    </lineage>
</organism>
<proteinExistence type="predicted"/>
<feature type="transmembrane region" description="Helical" evidence="7">
    <location>
        <begin position="27"/>
        <end position="49"/>
    </location>
</feature>
<evidence type="ECO:0000313" key="11">
    <source>
        <dbReference type="Proteomes" id="UP000198828"/>
    </source>
</evidence>
<dbReference type="RefSeq" id="WP_093750883.1">
    <property type="nucleotide sequence ID" value="NZ_FNNG01000002.1"/>
</dbReference>
<dbReference type="PANTHER" id="PTHR24221">
    <property type="entry name" value="ATP-BINDING CASSETTE SUB-FAMILY B"/>
    <property type="match status" value="1"/>
</dbReference>
<dbReference type="InterPro" id="IPR036640">
    <property type="entry name" value="ABC1_TM_sf"/>
</dbReference>
<dbReference type="GO" id="GO:0140359">
    <property type="term" value="F:ABC-type transporter activity"/>
    <property type="evidence" value="ECO:0007669"/>
    <property type="project" value="InterPro"/>
</dbReference>
<feature type="domain" description="ABC transporter" evidence="8">
    <location>
        <begin position="350"/>
        <end position="589"/>
    </location>
</feature>
<dbReference type="AlphaFoldDB" id="A0A1H2TCP2"/>
<dbReference type="EMBL" id="FNNG01000002">
    <property type="protein sequence ID" value="SDW41590.1"/>
    <property type="molecule type" value="Genomic_DNA"/>
</dbReference>
<keyword evidence="11" id="KW-1185">Reference proteome</keyword>
<dbReference type="InterPro" id="IPR003439">
    <property type="entry name" value="ABC_transporter-like_ATP-bd"/>
</dbReference>
<dbReference type="InterPro" id="IPR003593">
    <property type="entry name" value="AAA+_ATPase"/>
</dbReference>
<evidence type="ECO:0000256" key="6">
    <source>
        <dbReference type="ARBA" id="ARBA00023136"/>
    </source>
</evidence>
<evidence type="ECO:0000259" key="8">
    <source>
        <dbReference type="PROSITE" id="PS50893"/>
    </source>
</evidence>
<dbReference type="InterPro" id="IPR011527">
    <property type="entry name" value="ABC1_TM_dom"/>
</dbReference>
<feature type="transmembrane region" description="Helical" evidence="7">
    <location>
        <begin position="154"/>
        <end position="187"/>
    </location>
</feature>
<keyword evidence="5 7" id="KW-1133">Transmembrane helix</keyword>
<evidence type="ECO:0000259" key="9">
    <source>
        <dbReference type="PROSITE" id="PS50929"/>
    </source>
</evidence>
<feature type="domain" description="ABC transmembrane type-1" evidence="9">
    <location>
        <begin position="29"/>
        <end position="317"/>
    </location>
</feature>
<dbReference type="Pfam" id="PF00664">
    <property type="entry name" value="ABC_membrane"/>
    <property type="match status" value="1"/>
</dbReference>
<dbReference type="SUPFAM" id="SSF90123">
    <property type="entry name" value="ABC transporter transmembrane region"/>
    <property type="match status" value="1"/>
</dbReference>
<dbReference type="GO" id="GO:0034040">
    <property type="term" value="F:ATPase-coupled lipid transmembrane transporter activity"/>
    <property type="evidence" value="ECO:0007669"/>
    <property type="project" value="TreeGrafter"/>
</dbReference>
<evidence type="ECO:0000256" key="1">
    <source>
        <dbReference type="ARBA" id="ARBA00004651"/>
    </source>
</evidence>
<dbReference type="InterPro" id="IPR027417">
    <property type="entry name" value="P-loop_NTPase"/>
</dbReference>
<gene>
    <name evidence="10" type="ORF">SAMN05660923_00680</name>
</gene>
<evidence type="ECO:0000256" key="2">
    <source>
        <dbReference type="ARBA" id="ARBA00022692"/>
    </source>
</evidence>
<sequence length="607" mass="69295">MKNVLSYPLGKTIKKLLLNVNRQNKKLYLYFVIYTITAAIYPFFSVLLPKLLIQELSLGGAAKVENIIKIILVYFILTSLFMFVKTIAKDYTYPKITKLRLDYIRDMFDKIVRVDYKYMEDATFFEVNGRAMDAANSNNNGIEGVYHKLFETPAVVLTTLALVFFIGKLSILILLGLILNVIVTMWISRKVHNFQYNMRKDISHAERRKDYYHKTTYDFGYGKDIRIYGLKDRILNNYADEILSYVNLHKKVKDKEYKLGFIGLVTLLISDSLVYGILIYLTVNGMPIADFSMYLTAILSLSTFLKTLIEDLSFIINEGQYVHDFYEFMKKDYGGKGGNRKAIEGDTLEIELKNISFKYPNTDRYIFKDLDLKISKGEKLAIVGVNGAGKSTLIKLITGLFDVSEGEVLINGVPIREFDKRELYSMFSVVFQDINILAYTIGENVACTTENINEGRAMAALDKVGLGDKVRSFEKGLNQMMLKIIDEKGTEFSGGENQKLAIARALYKDANMVILDEPTAALDALAEAEIYENFNQLVKGKTAIFVSHRLASTKFCDKIAFFDQEGLKEYGSHDELMKKKGSYYNMFLIQGKYYNEGGKIYEELKQA</sequence>
<dbReference type="OrthoDB" id="9806127at2"/>
<dbReference type="PROSITE" id="PS50929">
    <property type="entry name" value="ABC_TM1F"/>
    <property type="match status" value="1"/>
</dbReference>
<keyword evidence="6 7" id="KW-0472">Membrane</keyword>
<comment type="subcellular location">
    <subcellularLocation>
        <location evidence="1">Cell membrane</location>
        <topology evidence="1">Multi-pass membrane protein</topology>
    </subcellularLocation>
</comment>
<name>A0A1H2TCP2_9FIRM</name>
<evidence type="ECO:0000256" key="5">
    <source>
        <dbReference type="ARBA" id="ARBA00022989"/>
    </source>
</evidence>
<evidence type="ECO:0000256" key="4">
    <source>
        <dbReference type="ARBA" id="ARBA00022840"/>
    </source>
</evidence>
<keyword evidence="2 7" id="KW-0812">Transmembrane</keyword>
<dbReference type="Gene3D" id="3.40.50.300">
    <property type="entry name" value="P-loop containing nucleotide triphosphate hydrolases"/>
    <property type="match status" value="1"/>
</dbReference>
<dbReference type="PROSITE" id="PS50893">
    <property type="entry name" value="ABC_TRANSPORTER_2"/>
    <property type="match status" value="1"/>
</dbReference>
<dbReference type="InterPro" id="IPR039421">
    <property type="entry name" value="Type_1_exporter"/>
</dbReference>
<reference evidence="10 11" key="1">
    <citation type="submission" date="2016-10" db="EMBL/GenBank/DDBJ databases">
        <authorList>
            <person name="de Groot N.N."/>
        </authorList>
    </citation>
    <scope>NUCLEOTIDE SEQUENCE [LARGE SCALE GENOMIC DNA]</scope>
    <source>
        <strain evidence="10 11">DSM 23310</strain>
    </source>
</reference>
<keyword evidence="4 10" id="KW-0067">ATP-binding</keyword>
<dbReference type="GO" id="GO:0005524">
    <property type="term" value="F:ATP binding"/>
    <property type="evidence" value="ECO:0007669"/>
    <property type="project" value="UniProtKB-KW"/>
</dbReference>
<dbReference type="SMART" id="SM00382">
    <property type="entry name" value="AAA"/>
    <property type="match status" value="1"/>
</dbReference>
<dbReference type="Pfam" id="PF00005">
    <property type="entry name" value="ABC_tran"/>
    <property type="match status" value="1"/>
</dbReference>
<evidence type="ECO:0000313" key="10">
    <source>
        <dbReference type="EMBL" id="SDW41590.1"/>
    </source>
</evidence>